<name>A0A1H5RI48_9PSEU</name>
<dbReference type="AlphaFoldDB" id="A0A1H5RI48"/>
<protein>
    <submittedName>
        <fullName evidence="2">PRC-barrel domain-containing protein</fullName>
    </submittedName>
</protein>
<proteinExistence type="predicted"/>
<dbReference type="RefSeq" id="WP_086676695.1">
    <property type="nucleotide sequence ID" value="NZ_FNUJ01000012.1"/>
</dbReference>
<accession>A0A1H5RI48</accession>
<dbReference type="OrthoDB" id="3430164at2"/>
<organism evidence="2 3">
    <name type="scientific">Amycolatopsis pretoriensis</name>
    <dbReference type="NCBI Taxonomy" id="218821"/>
    <lineage>
        <taxon>Bacteria</taxon>
        <taxon>Bacillati</taxon>
        <taxon>Actinomycetota</taxon>
        <taxon>Actinomycetes</taxon>
        <taxon>Pseudonocardiales</taxon>
        <taxon>Pseudonocardiaceae</taxon>
        <taxon>Amycolatopsis</taxon>
    </lineage>
</organism>
<dbReference type="SUPFAM" id="SSF50346">
    <property type="entry name" value="PRC-barrel domain"/>
    <property type="match status" value="1"/>
</dbReference>
<evidence type="ECO:0000259" key="1">
    <source>
        <dbReference type="Pfam" id="PF05239"/>
    </source>
</evidence>
<dbReference type="EMBL" id="FNUJ01000012">
    <property type="protein sequence ID" value="SEF37171.1"/>
    <property type="molecule type" value="Genomic_DNA"/>
</dbReference>
<gene>
    <name evidence="2" type="ORF">SAMN05421837_112284</name>
</gene>
<feature type="domain" description="PRC-barrel" evidence="1">
    <location>
        <begin position="1"/>
        <end position="31"/>
    </location>
</feature>
<sequence length="92" mass="10574">MRASDLLGTDAYDVDGRYLGRIADLLTEPGPDGTPVVRAALVAPRRRVRLLGYERDELRRPWLIDRIARWLHRDVREIPWTSVRLAKLPGTD</sequence>
<dbReference type="InterPro" id="IPR027275">
    <property type="entry name" value="PRC-brl_dom"/>
</dbReference>
<dbReference type="STRING" id="218821.SAMN05421837_112284"/>
<reference evidence="3" key="1">
    <citation type="submission" date="2016-10" db="EMBL/GenBank/DDBJ databases">
        <authorList>
            <person name="Varghese N."/>
            <person name="Submissions S."/>
        </authorList>
    </citation>
    <scope>NUCLEOTIDE SEQUENCE [LARGE SCALE GENOMIC DNA]</scope>
    <source>
        <strain evidence="3">DSM 44654</strain>
    </source>
</reference>
<dbReference type="Pfam" id="PF05239">
    <property type="entry name" value="PRC"/>
    <property type="match status" value="1"/>
</dbReference>
<keyword evidence="3" id="KW-1185">Reference proteome</keyword>
<evidence type="ECO:0000313" key="3">
    <source>
        <dbReference type="Proteomes" id="UP000198878"/>
    </source>
</evidence>
<evidence type="ECO:0000313" key="2">
    <source>
        <dbReference type="EMBL" id="SEF37171.1"/>
    </source>
</evidence>
<dbReference type="InterPro" id="IPR011033">
    <property type="entry name" value="PRC_barrel-like_sf"/>
</dbReference>
<dbReference type="Proteomes" id="UP000198878">
    <property type="component" value="Unassembled WGS sequence"/>
</dbReference>